<organism evidence="2 3">
    <name type="scientific">Basidiobolus meristosporus CBS 931.73</name>
    <dbReference type="NCBI Taxonomy" id="1314790"/>
    <lineage>
        <taxon>Eukaryota</taxon>
        <taxon>Fungi</taxon>
        <taxon>Fungi incertae sedis</taxon>
        <taxon>Zoopagomycota</taxon>
        <taxon>Entomophthoromycotina</taxon>
        <taxon>Basidiobolomycetes</taxon>
        <taxon>Basidiobolales</taxon>
        <taxon>Basidiobolaceae</taxon>
        <taxon>Basidiobolus</taxon>
    </lineage>
</organism>
<accession>A0A1Y1YL99</accession>
<name>A0A1Y1YL99_9FUNG</name>
<evidence type="ECO:0000313" key="2">
    <source>
        <dbReference type="EMBL" id="ORX98779.1"/>
    </source>
</evidence>
<dbReference type="AlphaFoldDB" id="A0A1Y1YL99"/>
<dbReference type="Proteomes" id="UP000193498">
    <property type="component" value="Unassembled WGS sequence"/>
</dbReference>
<feature type="region of interest" description="Disordered" evidence="1">
    <location>
        <begin position="101"/>
        <end position="120"/>
    </location>
</feature>
<evidence type="ECO:0000256" key="1">
    <source>
        <dbReference type="SAM" id="MobiDB-lite"/>
    </source>
</evidence>
<dbReference type="EMBL" id="MCFE01000107">
    <property type="protein sequence ID" value="ORX98779.1"/>
    <property type="molecule type" value="Genomic_DNA"/>
</dbReference>
<sequence length="159" mass="17998">MPSIQEQIVLCQFLPEELQEYKQLQSSLPEEVGWMGANTYLRLYSCHPYMYTWSRKRNRLKKAADASIVQDVEMSEDDFLPEIDEDLEAVAVEVEEQLQEINSEEVDSSSNVPSTSAPTAIHTKDAPTIAQRGLALEDSNRVFIQDFLTGVTNNTVNRA</sequence>
<dbReference type="InParanoid" id="A0A1Y1YL99"/>
<keyword evidence="3" id="KW-1185">Reference proteome</keyword>
<evidence type="ECO:0000313" key="3">
    <source>
        <dbReference type="Proteomes" id="UP000193498"/>
    </source>
</evidence>
<feature type="compositionally biased region" description="Polar residues" evidence="1">
    <location>
        <begin position="108"/>
        <end position="118"/>
    </location>
</feature>
<gene>
    <name evidence="2" type="ORF">K493DRAFT_299721</name>
</gene>
<reference evidence="2 3" key="1">
    <citation type="submission" date="2016-07" db="EMBL/GenBank/DDBJ databases">
        <title>Pervasive Adenine N6-methylation of Active Genes in Fungi.</title>
        <authorList>
            <consortium name="DOE Joint Genome Institute"/>
            <person name="Mondo S.J."/>
            <person name="Dannebaum R.O."/>
            <person name="Kuo R.C."/>
            <person name="Labutti K."/>
            <person name="Haridas S."/>
            <person name="Kuo A."/>
            <person name="Salamov A."/>
            <person name="Ahrendt S.R."/>
            <person name="Lipzen A."/>
            <person name="Sullivan W."/>
            <person name="Andreopoulos W.B."/>
            <person name="Clum A."/>
            <person name="Lindquist E."/>
            <person name="Daum C."/>
            <person name="Ramamoorthy G.K."/>
            <person name="Gryganskyi A."/>
            <person name="Culley D."/>
            <person name="Magnuson J.K."/>
            <person name="James T.Y."/>
            <person name="O'Malley M.A."/>
            <person name="Stajich J.E."/>
            <person name="Spatafora J.W."/>
            <person name="Visel A."/>
            <person name="Grigoriev I.V."/>
        </authorList>
    </citation>
    <scope>NUCLEOTIDE SEQUENCE [LARGE SCALE GENOMIC DNA]</scope>
    <source>
        <strain evidence="2 3">CBS 931.73</strain>
    </source>
</reference>
<protein>
    <submittedName>
        <fullName evidence="2">Uncharacterized protein</fullName>
    </submittedName>
</protein>
<proteinExistence type="predicted"/>
<comment type="caution">
    <text evidence="2">The sequence shown here is derived from an EMBL/GenBank/DDBJ whole genome shotgun (WGS) entry which is preliminary data.</text>
</comment>